<sequence>MTYGRSIQTKVSNLNKPYNDQALILLNQLKNKELTQIDKLILEYTFKEWENLMVLKDFLMNGKNDNIHFTFGFYLKFKLGCMDPYVNTPSICKFYNFLILSYFIYLL</sequence>
<protein>
    <submittedName>
        <fullName evidence="1">Uncharacterized protein</fullName>
    </submittedName>
</protein>
<gene>
    <name evidence="1" type="ORF">PPENT_87.1.T1570113</name>
</gene>
<organism evidence="1 2">
    <name type="scientific">Paramecium pentaurelia</name>
    <dbReference type="NCBI Taxonomy" id="43138"/>
    <lineage>
        <taxon>Eukaryota</taxon>
        <taxon>Sar</taxon>
        <taxon>Alveolata</taxon>
        <taxon>Ciliophora</taxon>
        <taxon>Intramacronucleata</taxon>
        <taxon>Oligohymenophorea</taxon>
        <taxon>Peniculida</taxon>
        <taxon>Parameciidae</taxon>
        <taxon>Paramecium</taxon>
    </lineage>
</organism>
<evidence type="ECO:0000313" key="1">
    <source>
        <dbReference type="EMBL" id="CAD8210103.1"/>
    </source>
</evidence>
<proteinExistence type="predicted"/>
<comment type="caution">
    <text evidence="1">The sequence shown here is derived from an EMBL/GenBank/DDBJ whole genome shotgun (WGS) entry which is preliminary data.</text>
</comment>
<dbReference type="OrthoDB" id="10559003at2759"/>
<dbReference type="EMBL" id="CAJJDO010000157">
    <property type="protein sequence ID" value="CAD8210103.1"/>
    <property type="molecule type" value="Genomic_DNA"/>
</dbReference>
<keyword evidence="2" id="KW-1185">Reference proteome</keyword>
<name>A0A8S1Y9M0_9CILI</name>
<dbReference type="AlphaFoldDB" id="A0A8S1Y9M0"/>
<dbReference type="Proteomes" id="UP000689195">
    <property type="component" value="Unassembled WGS sequence"/>
</dbReference>
<accession>A0A8S1Y9M0</accession>
<reference evidence="1" key="1">
    <citation type="submission" date="2021-01" db="EMBL/GenBank/DDBJ databases">
        <authorList>
            <consortium name="Genoscope - CEA"/>
            <person name="William W."/>
        </authorList>
    </citation>
    <scope>NUCLEOTIDE SEQUENCE</scope>
</reference>
<evidence type="ECO:0000313" key="2">
    <source>
        <dbReference type="Proteomes" id="UP000689195"/>
    </source>
</evidence>